<evidence type="ECO:0000256" key="2">
    <source>
        <dbReference type="SAM" id="Phobius"/>
    </source>
</evidence>
<dbReference type="Pfam" id="PF00026">
    <property type="entry name" value="Asp"/>
    <property type="match status" value="1"/>
</dbReference>
<dbReference type="GO" id="GO:0006508">
    <property type="term" value="P:proteolysis"/>
    <property type="evidence" value="ECO:0007669"/>
    <property type="project" value="InterPro"/>
</dbReference>
<dbReference type="InterPro" id="IPR033121">
    <property type="entry name" value="PEPTIDASE_A1"/>
</dbReference>
<dbReference type="Proteomes" id="UP001050691">
    <property type="component" value="Unassembled WGS sequence"/>
</dbReference>
<dbReference type="SUPFAM" id="SSF50630">
    <property type="entry name" value="Acid proteases"/>
    <property type="match status" value="1"/>
</dbReference>
<dbReference type="PRINTS" id="PR00792">
    <property type="entry name" value="PEPSIN"/>
</dbReference>
<dbReference type="PANTHER" id="PTHR47966:SF51">
    <property type="entry name" value="BETA-SITE APP-CLEAVING ENZYME, ISOFORM A-RELATED"/>
    <property type="match status" value="1"/>
</dbReference>
<reference evidence="4" key="1">
    <citation type="submission" date="2021-10" db="EMBL/GenBank/DDBJ databases">
        <title>De novo Genome Assembly of Clathrus columnatus (Basidiomycota, Fungi) Using Illumina and Nanopore Sequence Data.</title>
        <authorList>
            <person name="Ogiso-Tanaka E."/>
            <person name="Itagaki H."/>
            <person name="Hosoya T."/>
            <person name="Hosaka K."/>
        </authorList>
    </citation>
    <scope>NUCLEOTIDE SEQUENCE</scope>
    <source>
        <strain evidence="4">MO-923</strain>
    </source>
</reference>
<keyword evidence="2" id="KW-0472">Membrane</keyword>
<dbReference type="PROSITE" id="PS51767">
    <property type="entry name" value="PEPTIDASE_A1"/>
    <property type="match status" value="1"/>
</dbReference>
<dbReference type="InterPro" id="IPR034164">
    <property type="entry name" value="Pepsin-like_dom"/>
</dbReference>
<comment type="caution">
    <text evidence="4">The sequence shown here is derived from an EMBL/GenBank/DDBJ whole genome shotgun (WGS) entry which is preliminary data.</text>
</comment>
<sequence length="363" mass="39776">MYLTVNLINNILFLAISVYLYQAFGVQATSQSNSTIFYEPLNNAGLLGGTDLQYFGSIGFGTPPQTFTVMFDTASSGIEIPGIMCVIPCMNQKQFDYTASSTFENSKLKKPLRFSTGGPNFNLVMGKGITINGHTKSLRYDDVPRAKVSQDTILCGYKPDIWICLNRDPTAVVYDALRKMGHPVMFGLYLTPSRIGNSEFIVGGVDESKLNGTSLVWAPVIKTNATNNQWSLTASKIYVNDIEIDSNLFKNQPFVFHTGESNVVLNKQLASTMYSHISPKIAAIGTGGYYGIPCNEIPSLTAELTFTFSSKEGMLFNLTLPSRDFNMGSFLDNPTICQTVITSADIQVWDVDNGLIGFASNGY</sequence>
<dbReference type="GO" id="GO:0004190">
    <property type="term" value="F:aspartic-type endopeptidase activity"/>
    <property type="evidence" value="ECO:0007669"/>
    <property type="project" value="InterPro"/>
</dbReference>
<gene>
    <name evidence="4" type="ORF">Clacol_002935</name>
</gene>
<dbReference type="AlphaFoldDB" id="A0AAV5A226"/>
<comment type="similarity">
    <text evidence="1">Belongs to the peptidase A1 family.</text>
</comment>
<dbReference type="PANTHER" id="PTHR47966">
    <property type="entry name" value="BETA-SITE APP-CLEAVING ENZYME, ISOFORM A-RELATED"/>
    <property type="match status" value="1"/>
</dbReference>
<dbReference type="EMBL" id="BPWL01000003">
    <property type="protein sequence ID" value="GJJ08716.1"/>
    <property type="molecule type" value="Genomic_DNA"/>
</dbReference>
<keyword evidence="2" id="KW-1133">Transmembrane helix</keyword>
<evidence type="ECO:0000313" key="4">
    <source>
        <dbReference type="EMBL" id="GJJ08716.1"/>
    </source>
</evidence>
<feature type="domain" description="Peptidase A1" evidence="3">
    <location>
        <begin position="54"/>
        <end position="363"/>
    </location>
</feature>
<organism evidence="4 5">
    <name type="scientific">Clathrus columnatus</name>
    <dbReference type="NCBI Taxonomy" id="1419009"/>
    <lineage>
        <taxon>Eukaryota</taxon>
        <taxon>Fungi</taxon>
        <taxon>Dikarya</taxon>
        <taxon>Basidiomycota</taxon>
        <taxon>Agaricomycotina</taxon>
        <taxon>Agaricomycetes</taxon>
        <taxon>Phallomycetidae</taxon>
        <taxon>Phallales</taxon>
        <taxon>Clathraceae</taxon>
        <taxon>Clathrus</taxon>
    </lineage>
</organism>
<evidence type="ECO:0000259" key="3">
    <source>
        <dbReference type="PROSITE" id="PS51767"/>
    </source>
</evidence>
<dbReference type="InterPro" id="IPR001461">
    <property type="entry name" value="Aspartic_peptidase_A1"/>
</dbReference>
<dbReference type="CDD" id="cd05471">
    <property type="entry name" value="pepsin_like"/>
    <property type="match status" value="1"/>
</dbReference>
<keyword evidence="5" id="KW-1185">Reference proteome</keyword>
<protein>
    <recommendedName>
        <fullName evidence="3">Peptidase A1 domain-containing protein</fullName>
    </recommendedName>
</protein>
<keyword evidence="2" id="KW-0812">Transmembrane</keyword>
<dbReference type="Gene3D" id="2.40.70.10">
    <property type="entry name" value="Acid Proteases"/>
    <property type="match status" value="2"/>
</dbReference>
<evidence type="ECO:0000313" key="5">
    <source>
        <dbReference type="Proteomes" id="UP001050691"/>
    </source>
</evidence>
<name>A0AAV5A226_9AGAM</name>
<proteinExistence type="inferred from homology"/>
<evidence type="ECO:0000256" key="1">
    <source>
        <dbReference type="ARBA" id="ARBA00007447"/>
    </source>
</evidence>
<dbReference type="InterPro" id="IPR021109">
    <property type="entry name" value="Peptidase_aspartic_dom_sf"/>
</dbReference>
<feature type="transmembrane region" description="Helical" evidence="2">
    <location>
        <begin position="7"/>
        <end position="24"/>
    </location>
</feature>
<accession>A0AAV5A226</accession>